<dbReference type="InterPro" id="IPR001593">
    <property type="entry name" value="Ribosomal_eS1"/>
</dbReference>
<dbReference type="GO" id="GO:1990904">
    <property type="term" value="C:ribonucleoprotein complex"/>
    <property type="evidence" value="ECO:0007669"/>
    <property type="project" value="UniProtKB-KW"/>
</dbReference>
<dbReference type="GO" id="GO:0005840">
    <property type="term" value="C:ribosome"/>
    <property type="evidence" value="ECO:0007669"/>
    <property type="project" value="UniProtKB-KW"/>
</dbReference>
<dbReference type="AlphaFoldDB" id="L9KSX1"/>
<dbReference type="InParanoid" id="L9KSX1"/>
<evidence type="ECO:0000256" key="1">
    <source>
        <dbReference type="ARBA" id="ARBA00022490"/>
    </source>
</evidence>
<evidence type="ECO:0000313" key="5">
    <source>
        <dbReference type="EMBL" id="ELW65788.1"/>
    </source>
</evidence>
<feature type="region of interest" description="Disordered" evidence="4">
    <location>
        <begin position="1"/>
        <end position="36"/>
    </location>
</feature>
<organism evidence="5 6">
    <name type="scientific">Tupaia chinensis</name>
    <name type="common">Chinese tree shrew</name>
    <name type="synonym">Tupaia belangeri chinensis</name>
    <dbReference type="NCBI Taxonomy" id="246437"/>
    <lineage>
        <taxon>Eukaryota</taxon>
        <taxon>Metazoa</taxon>
        <taxon>Chordata</taxon>
        <taxon>Craniata</taxon>
        <taxon>Vertebrata</taxon>
        <taxon>Euteleostomi</taxon>
        <taxon>Mammalia</taxon>
        <taxon>Eutheria</taxon>
        <taxon>Euarchontoglires</taxon>
        <taxon>Scandentia</taxon>
        <taxon>Tupaiidae</taxon>
        <taxon>Tupaia</taxon>
    </lineage>
</organism>
<dbReference type="STRING" id="246437.L9KSX1"/>
<accession>L9KSX1</accession>
<name>L9KSX1_TUPCH</name>
<dbReference type="Pfam" id="PF01015">
    <property type="entry name" value="Ribosomal_S3Ae"/>
    <property type="match status" value="1"/>
</dbReference>
<dbReference type="GO" id="GO:0006412">
    <property type="term" value="P:translation"/>
    <property type="evidence" value="ECO:0007669"/>
    <property type="project" value="InterPro"/>
</dbReference>
<dbReference type="Proteomes" id="UP000011518">
    <property type="component" value="Unassembled WGS sequence"/>
</dbReference>
<evidence type="ECO:0000313" key="6">
    <source>
        <dbReference type="Proteomes" id="UP000011518"/>
    </source>
</evidence>
<keyword evidence="1" id="KW-0963">Cytoplasm</keyword>
<dbReference type="PANTHER" id="PTHR11830">
    <property type="entry name" value="40S RIBOSOMAL PROTEIN S3A"/>
    <property type="match status" value="1"/>
</dbReference>
<proteinExistence type="predicted"/>
<keyword evidence="6" id="KW-1185">Reference proteome</keyword>
<feature type="region of interest" description="Disordered" evidence="4">
    <location>
        <begin position="78"/>
        <end position="119"/>
    </location>
</feature>
<feature type="compositionally biased region" description="Basic and acidic residues" evidence="4">
    <location>
        <begin position="78"/>
        <end position="88"/>
    </location>
</feature>
<feature type="compositionally biased region" description="Basic and acidic residues" evidence="4">
    <location>
        <begin position="97"/>
        <end position="110"/>
    </location>
</feature>
<evidence type="ECO:0000256" key="2">
    <source>
        <dbReference type="ARBA" id="ARBA00022980"/>
    </source>
</evidence>
<dbReference type="EMBL" id="KB320674">
    <property type="protein sequence ID" value="ELW65788.1"/>
    <property type="molecule type" value="Genomic_DNA"/>
</dbReference>
<keyword evidence="2 5" id="KW-0689">Ribosomal protein</keyword>
<sequence length="119" mass="12708">MQQSDTEVLLCPASAGPPNLEEDDGNHDPEGQTNGLKEAVNKLIPDCIGKDTEKACQSICPLHDVFIRKAKMLEKPKFESGKLKELHGEGGSSGKATGDETGAKVERADGYEPSVQESV</sequence>
<evidence type="ECO:0000256" key="4">
    <source>
        <dbReference type="SAM" id="MobiDB-lite"/>
    </source>
</evidence>
<protein>
    <submittedName>
        <fullName evidence="5">40S ribosomal protein S3a</fullName>
    </submittedName>
</protein>
<evidence type="ECO:0000256" key="3">
    <source>
        <dbReference type="ARBA" id="ARBA00023274"/>
    </source>
</evidence>
<keyword evidence="3" id="KW-0687">Ribonucleoprotein</keyword>
<dbReference type="GO" id="GO:0003735">
    <property type="term" value="F:structural constituent of ribosome"/>
    <property type="evidence" value="ECO:0007669"/>
    <property type="project" value="InterPro"/>
</dbReference>
<reference evidence="6" key="2">
    <citation type="journal article" date="2013" name="Nat. Commun.">
        <title>Genome of the Chinese tree shrew.</title>
        <authorList>
            <person name="Fan Y."/>
            <person name="Huang Z.Y."/>
            <person name="Cao C.C."/>
            <person name="Chen C.S."/>
            <person name="Chen Y.X."/>
            <person name="Fan D.D."/>
            <person name="He J."/>
            <person name="Hou H.L."/>
            <person name="Hu L."/>
            <person name="Hu X.T."/>
            <person name="Jiang X.T."/>
            <person name="Lai R."/>
            <person name="Lang Y.S."/>
            <person name="Liang B."/>
            <person name="Liao S.G."/>
            <person name="Mu D."/>
            <person name="Ma Y.Y."/>
            <person name="Niu Y.Y."/>
            <person name="Sun X.Q."/>
            <person name="Xia J.Q."/>
            <person name="Xiao J."/>
            <person name="Xiong Z.Q."/>
            <person name="Xu L."/>
            <person name="Yang L."/>
            <person name="Zhang Y."/>
            <person name="Zhao W."/>
            <person name="Zhao X.D."/>
            <person name="Zheng Y.T."/>
            <person name="Zhou J.M."/>
            <person name="Zhu Y.B."/>
            <person name="Zhang G.J."/>
            <person name="Wang J."/>
            <person name="Yao Y.G."/>
        </authorList>
    </citation>
    <scope>NUCLEOTIDE SEQUENCE [LARGE SCALE GENOMIC DNA]</scope>
</reference>
<gene>
    <name evidence="5" type="ORF">TREES_T100013124</name>
</gene>
<reference evidence="6" key="1">
    <citation type="submission" date="2012-07" db="EMBL/GenBank/DDBJ databases">
        <title>Genome of the Chinese tree shrew, a rising model animal genetically related to primates.</title>
        <authorList>
            <person name="Zhang G."/>
            <person name="Fan Y."/>
            <person name="Yao Y."/>
            <person name="Huang Z."/>
        </authorList>
    </citation>
    <scope>NUCLEOTIDE SEQUENCE [LARGE SCALE GENOMIC DNA]</scope>
</reference>